<dbReference type="Pfam" id="PF13384">
    <property type="entry name" value="HTH_23"/>
    <property type="match status" value="1"/>
</dbReference>
<dbReference type="Gene3D" id="1.10.10.10">
    <property type="entry name" value="Winged helix-like DNA-binding domain superfamily/Winged helix DNA-binding domain"/>
    <property type="match status" value="1"/>
</dbReference>
<dbReference type="RefSeq" id="WP_139687995.1">
    <property type="nucleotide sequence ID" value="NZ_WEHW01000067.1"/>
</dbReference>
<reference evidence="1 2" key="1">
    <citation type="submission" date="2019-10" db="EMBL/GenBank/DDBJ databases">
        <title>Genome diversity of Sutterella seckii.</title>
        <authorList>
            <person name="Chaplin A.V."/>
            <person name="Sokolova S.R."/>
            <person name="Mosin K.A."/>
            <person name="Ivanova E.L."/>
            <person name="Kochetkova T.O."/>
            <person name="Goltsov A.Y."/>
            <person name="Trofimov D.Y."/>
            <person name="Efimov B.A."/>
        </authorList>
    </citation>
    <scope>NUCLEOTIDE SEQUENCE [LARGE SCALE GENOMIC DNA]</scope>
    <source>
        <strain evidence="1 2">ASD3426</strain>
    </source>
</reference>
<dbReference type="Proteomes" id="UP000469462">
    <property type="component" value="Unassembled WGS sequence"/>
</dbReference>
<keyword evidence="2" id="KW-1185">Reference proteome</keyword>
<proteinExistence type="predicted"/>
<sequence length="136" mass="16171">MMSQTDERTLEARRERREKCASEEKRRQAVELFRHGIGYTRASRILNLSVNTVRDWSREFRKGTFRIKVSRNQYRYPPEIREKVIQLRLSGYSWNEIEKSTGISVSTCRKWVTDYCEKRGTKPQLLVPVNSSLSRL</sequence>
<accession>A0AAI9SB51</accession>
<comment type="caution">
    <text evidence="1">The sequence shown here is derived from an EMBL/GenBank/DDBJ whole genome shotgun (WGS) entry which is preliminary data.</text>
</comment>
<name>A0AAI9SB51_9BURK</name>
<gene>
    <name evidence="1" type="ORF">GBM96_10775</name>
</gene>
<evidence type="ECO:0000313" key="2">
    <source>
        <dbReference type="Proteomes" id="UP000469462"/>
    </source>
</evidence>
<dbReference type="EMBL" id="WEHW01000067">
    <property type="protein sequence ID" value="KAB7649743.1"/>
    <property type="molecule type" value="Genomic_DNA"/>
</dbReference>
<protein>
    <submittedName>
        <fullName evidence="1">Helix-turn-helix domain-containing protein</fullName>
    </submittedName>
</protein>
<dbReference type="SUPFAM" id="SSF46689">
    <property type="entry name" value="Homeodomain-like"/>
    <property type="match status" value="2"/>
</dbReference>
<dbReference type="InterPro" id="IPR009057">
    <property type="entry name" value="Homeodomain-like_sf"/>
</dbReference>
<dbReference type="AlphaFoldDB" id="A0AAI9SB51"/>
<organism evidence="1 2">
    <name type="scientific">Sutterella seckii</name>
    <dbReference type="NCBI Taxonomy" id="1944635"/>
    <lineage>
        <taxon>Bacteria</taxon>
        <taxon>Pseudomonadati</taxon>
        <taxon>Pseudomonadota</taxon>
        <taxon>Betaproteobacteria</taxon>
        <taxon>Burkholderiales</taxon>
        <taxon>Sutterellaceae</taxon>
        <taxon>Sutterella</taxon>
    </lineage>
</organism>
<evidence type="ECO:0000313" key="1">
    <source>
        <dbReference type="EMBL" id="KAB7649743.1"/>
    </source>
</evidence>
<dbReference type="InterPro" id="IPR036388">
    <property type="entry name" value="WH-like_DNA-bd_sf"/>
</dbReference>